<sequence length="163" mass="18609">MRNFLVLPILLSLTLLLSCSKSGTNTSSAQIKDITPKKAHNLLIVESESCIYCKQLDRDIKSDQNLQKALVGVDVNKLLYESNAKVRYRFGKEEGISQEHEVARMLGVNSFPYLFFYDQEGKIILSIPGYIEPKTFACVLDYVKENEYTKKKLQDYLKEKGCV</sequence>
<organism evidence="3 4">
    <name type="scientific">Hydrogenobacter thermophilus (strain DSM 6534 / IAM 12695 / TK-6)</name>
    <dbReference type="NCBI Taxonomy" id="608538"/>
    <lineage>
        <taxon>Bacteria</taxon>
        <taxon>Pseudomonadati</taxon>
        <taxon>Aquificota</taxon>
        <taxon>Aquificia</taxon>
        <taxon>Aquificales</taxon>
        <taxon>Aquificaceae</taxon>
        <taxon>Hydrogenobacter</taxon>
    </lineage>
</organism>
<accession>D3DHD3</accession>
<evidence type="ECO:0000313" key="3">
    <source>
        <dbReference type="EMBL" id="BAI69235.1"/>
    </source>
</evidence>
<keyword evidence="4" id="KW-1185">Reference proteome</keyword>
<evidence type="ECO:0000259" key="2">
    <source>
        <dbReference type="Pfam" id="PF13098"/>
    </source>
</evidence>
<dbReference type="OrthoDB" id="9811036at2"/>
<dbReference type="InterPro" id="IPR036249">
    <property type="entry name" value="Thioredoxin-like_sf"/>
</dbReference>
<dbReference type="eggNOG" id="COG2143">
    <property type="taxonomic scope" value="Bacteria"/>
</dbReference>
<dbReference type="STRING" id="608538.HTH_0775"/>
<dbReference type="Proteomes" id="UP000002574">
    <property type="component" value="Chromosome"/>
</dbReference>
<feature type="chain" id="PRO_5003043287" description="Thioredoxin-like fold domain-containing protein" evidence="1">
    <location>
        <begin position="24"/>
        <end position="163"/>
    </location>
</feature>
<keyword evidence="1" id="KW-0732">Signal</keyword>
<evidence type="ECO:0000256" key="1">
    <source>
        <dbReference type="SAM" id="SignalP"/>
    </source>
</evidence>
<dbReference type="InterPro" id="IPR012336">
    <property type="entry name" value="Thioredoxin-like_fold"/>
</dbReference>
<dbReference type="Gene3D" id="3.40.30.10">
    <property type="entry name" value="Glutaredoxin"/>
    <property type="match status" value="1"/>
</dbReference>
<dbReference type="SUPFAM" id="SSF52833">
    <property type="entry name" value="Thioredoxin-like"/>
    <property type="match status" value="1"/>
</dbReference>
<dbReference type="RefSeq" id="WP_012963416.1">
    <property type="nucleotide sequence ID" value="NC_013799.1"/>
</dbReference>
<protein>
    <recommendedName>
        <fullName evidence="2">Thioredoxin-like fold domain-containing protein</fullName>
    </recommendedName>
</protein>
<dbReference type="Pfam" id="PF13098">
    <property type="entry name" value="Thioredoxin_2"/>
    <property type="match status" value="1"/>
</dbReference>
<gene>
    <name evidence="3" type="ordered locus">HTH_0775</name>
</gene>
<dbReference type="KEGG" id="hte:Hydth_0776"/>
<name>D3DHD3_HYDTT</name>
<proteinExistence type="predicted"/>
<dbReference type="KEGG" id="hth:HTH_0775"/>
<evidence type="ECO:0000313" key="4">
    <source>
        <dbReference type="Proteomes" id="UP000002574"/>
    </source>
</evidence>
<dbReference type="PROSITE" id="PS51257">
    <property type="entry name" value="PROKAR_LIPOPROTEIN"/>
    <property type="match status" value="1"/>
</dbReference>
<dbReference type="AlphaFoldDB" id="D3DHD3"/>
<dbReference type="EMBL" id="AP011112">
    <property type="protein sequence ID" value="BAI69235.1"/>
    <property type="molecule type" value="Genomic_DNA"/>
</dbReference>
<feature type="signal peptide" evidence="1">
    <location>
        <begin position="1"/>
        <end position="23"/>
    </location>
</feature>
<feature type="domain" description="Thioredoxin-like fold" evidence="2">
    <location>
        <begin position="37"/>
        <end position="140"/>
    </location>
</feature>
<reference evidence="3 4" key="1">
    <citation type="journal article" date="2010" name="J. Bacteriol.">
        <title>Complete genome sequence of the thermophilic, obligately chemolithoautotrophic hydrogen-oxidizing bacterium Hydrogenobacter thermophilus TK-6.</title>
        <authorList>
            <person name="Arai H."/>
            <person name="Kanbe H."/>
            <person name="Ishii M."/>
            <person name="Igarashi Y."/>
        </authorList>
    </citation>
    <scope>NUCLEOTIDE SEQUENCE [LARGE SCALE GENOMIC DNA]</scope>
    <source>
        <strain evidence="4">DSM 6534 / IAM 12695 / TK-6 [Tokyo]</strain>
    </source>
</reference>